<dbReference type="EMBL" id="CP022187">
    <property type="protein sequence ID" value="AWI76562.1"/>
    <property type="molecule type" value="Genomic_DNA"/>
</dbReference>
<evidence type="ECO:0008006" key="17">
    <source>
        <dbReference type="Google" id="ProtNLM"/>
    </source>
</evidence>
<evidence type="ECO:0000256" key="11">
    <source>
        <dbReference type="PROSITE-ProRule" id="PRU01360"/>
    </source>
</evidence>
<evidence type="ECO:0000256" key="2">
    <source>
        <dbReference type="ARBA" id="ARBA00009810"/>
    </source>
</evidence>
<dbReference type="AlphaFoldDB" id="A0A2U8GSD0"/>
<evidence type="ECO:0000256" key="7">
    <source>
        <dbReference type="ARBA" id="ARBA00023077"/>
    </source>
</evidence>
<keyword evidence="16" id="KW-1185">Reference proteome</keyword>
<dbReference type="PANTHER" id="PTHR30069:SF29">
    <property type="entry name" value="HEMOGLOBIN AND HEMOGLOBIN-HAPTOGLOBIN-BINDING PROTEIN 1-RELATED"/>
    <property type="match status" value="1"/>
</dbReference>
<comment type="subcellular location">
    <subcellularLocation>
        <location evidence="1 11">Cell outer membrane</location>
        <topology evidence="1 11">Multi-pass membrane protein</topology>
    </subcellularLocation>
</comment>
<keyword evidence="3 11" id="KW-0813">Transport</keyword>
<comment type="similarity">
    <text evidence="2 11 12">Belongs to the TonB-dependent receptor family.</text>
</comment>
<keyword evidence="5 11" id="KW-0812">Transmembrane</keyword>
<evidence type="ECO:0000256" key="1">
    <source>
        <dbReference type="ARBA" id="ARBA00004571"/>
    </source>
</evidence>
<reference evidence="15 16" key="1">
    <citation type="submission" date="2017-06" db="EMBL/GenBank/DDBJ databases">
        <title>Azoarcus.</title>
        <authorList>
            <person name="Woo J.-H."/>
            <person name="Kim H.-S."/>
        </authorList>
    </citation>
    <scope>NUCLEOTIDE SEQUENCE [LARGE SCALE GENOMIC DNA]</scope>
    <source>
        <strain evidence="15 16">TSPY31</strain>
    </source>
</reference>
<dbReference type="InterPro" id="IPR037066">
    <property type="entry name" value="Plug_dom_sf"/>
</dbReference>
<sequence>MNQDAAQKLTQDRRLRSLVLALAIGFASHGSGVSAAVADELELAELSLDDLLRIEVVGATRYAQPLADTPASVTVIGADELRNQGYRNLGEALSTVPGVFTSSDQNYTYLGVRGFNRSGDYNSRVLLVTDGARRNDALFDQALIGNESPVEIDWIKRLEFVSGPSSAVYGGNALFGIINLVMLDGGDVNGTRVSVDAGSGQSRRVGVVAGQRMEGGGDWFLGFAAYGAEGKDRYYQEYDSGLSDGWARGLDGEHYRKVYGKLRLGNWRLLGSFATREKAMPGAPYGTVFGEPGSEILDRSSLIELSHDDTLSTGWRQHFSVFSGAYLYRGDYRYVGGVANRDEAVADWSGLNYRLNGTAGEDHRWMLGTEAQWNTTLKQRNFDRDPYTEVLNTNSPSSTFGVFVQDEWRFRPQWLLNLSLRHDKHSDYAAIVSPRLALIYQPDRDLTLRAAYMHSYRPPNAYERYYADGVLQKANTDLDPEWIRSVELAADVRLGRSGRAGVSIYRNDIYDMIAEQLDANDGMWAYANLPRVRVHGVEVDAEHSWSGGYVLRGSLAWQGSRLNEGGSLKNSPALLGKVVFSMPLDLRWKLSGQWLGMTSRQSKADRVSGHGVLNVVLSSAPFAGWGEWSVGIYNLTDQRYTDPASSAFVQDSIDQDRRQIRVRWQVAL</sequence>
<proteinExistence type="inferred from homology"/>
<evidence type="ECO:0000256" key="8">
    <source>
        <dbReference type="ARBA" id="ARBA00023136"/>
    </source>
</evidence>
<keyword evidence="4 11" id="KW-1134">Transmembrane beta strand</keyword>
<dbReference type="PANTHER" id="PTHR30069">
    <property type="entry name" value="TONB-DEPENDENT OUTER MEMBRANE RECEPTOR"/>
    <property type="match status" value="1"/>
</dbReference>
<keyword evidence="6" id="KW-0732">Signal</keyword>
<evidence type="ECO:0000313" key="16">
    <source>
        <dbReference type="Proteomes" id="UP000244930"/>
    </source>
</evidence>
<evidence type="ECO:0000256" key="9">
    <source>
        <dbReference type="ARBA" id="ARBA00023170"/>
    </source>
</evidence>
<dbReference type="KEGG" id="acom:CEW83_16180"/>
<evidence type="ECO:0000256" key="4">
    <source>
        <dbReference type="ARBA" id="ARBA00022452"/>
    </source>
</evidence>
<dbReference type="Gene3D" id="2.170.130.10">
    <property type="entry name" value="TonB-dependent receptor, plug domain"/>
    <property type="match status" value="1"/>
</dbReference>
<dbReference type="GO" id="GO:0015344">
    <property type="term" value="F:siderophore uptake transmembrane transporter activity"/>
    <property type="evidence" value="ECO:0007669"/>
    <property type="project" value="TreeGrafter"/>
</dbReference>
<evidence type="ECO:0000259" key="14">
    <source>
        <dbReference type="Pfam" id="PF07715"/>
    </source>
</evidence>
<feature type="domain" description="TonB-dependent receptor-like beta-barrel" evidence="13">
    <location>
        <begin position="298"/>
        <end position="635"/>
    </location>
</feature>
<dbReference type="InterPro" id="IPR000531">
    <property type="entry name" value="Beta-barrel_TonB"/>
</dbReference>
<evidence type="ECO:0000256" key="10">
    <source>
        <dbReference type="ARBA" id="ARBA00023237"/>
    </source>
</evidence>
<dbReference type="Pfam" id="PF00593">
    <property type="entry name" value="TonB_dep_Rec_b-barrel"/>
    <property type="match status" value="1"/>
</dbReference>
<keyword evidence="9" id="KW-0675">Receptor</keyword>
<evidence type="ECO:0000259" key="13">
    <source>
        <dbReference type="Pfam" id="PF00593"/>
    </source>
</evidence>
<keyword evidence="7 12" id="KW-0798">TonB box</keyword>
<dbReference type="InterPro" id="IPR012910">
    <property type="entry name" value="Plug_dom"/>
</dbReference>
<name>A0A2U8GSD0_9RHOO</name>
<feature type="domain" description="TonB-dependent receptor plug" evidence="14">
    <location>
        <begin position="66"/>
        <end position="177"/>
    </location>
</feature>
<evidence type="ECO:0000256" key="12">
    <source>
        <dbReference type="RuleBase" id="RU003357"/>
    </source>
</evidence>
<evidence type="ECO:0000256" key="3">
    <source>
        <dbReference type="ARBA" id="ARBA00022448"/>
    </source>
</evidence>
<dbReference type="PROSITE" id="PS52016">
    <property type="entry name" value="TONB_DEPENDENT_REC_3"/>
    <property type="match status" value="1"/>
</dbReference>
<accession>A0A2U8GSD0</accession>
<organism evidence="15 16">
    <name type="scientific">Parazoarcus communis</name>
    <dbReference type="NCBI Taxonomy" id="41977"/>
    <lineage>
        <taxon>Bacteria</taxon>
        <taxon>Pseudomonadati</taxon>
        <taxon>Pseudomonadota</taxon>
        <taxon>Betaproteobacteria</taxon>
        <taxon>Rhodocyclales</taxon>
        <taxon>Zoogloeaceae</taxon>
        <taxon>Parazoarcus</taxon>
    </lineage>
</organism>
<keyword evidence="10 11" id="KW-0998">Cell outer membrane</keyword>
<evidence type="ECO:0000256" key="5">
    <source>
        <dbReference type="ARBA" id="ARBA00022692"/>
    </source>
</evidence>
<dbReference type="InterPro" id="IPR039426">
    <property type="entry name" value="TonB-dep_rcpt-like"/>
</dbReference>
<dbReference type="GO" id="GO:0044718">
    <property type="term" value="P:siderophore transmembrane transport"/>
    <property type="evidence" value="ECO:0007669"/>
    <property type="project" value="TreeGrafter"/>
</dbReference>
<dbReference type="SUPFAM" id="SSF56935">
    <property type="entry name" value="Porins"/>
    <property type="match status" value="1"/>
</dbReference>
<dbReference type="Proteomes" id="UP000244930">
    <property type="component" value="Chromosome"/>
</dbReference>
<evidence type="ECO:0000256" key="6">
    <source>
        <dbReference type="ARBA" id="ARBA00022729"/>
    </source>
</evidence>
<dbReference type="Pfam" id="PF07715">
    <property type="entry name" value="Plug"/>
    <property type="match status" value="1"/>
</dbReference>
<keyword evidence="8 11" id="KW-0472">Membrane</keyword>
<evidence type="ECO:0000313" key="15">
    <source>
        <dbReference type="EMBL" id="AWI76562.1"/>
    </source>
</evidence>
<dbReference type="RefSeq" id="WP_108950261.1">
    <property type="nucleotide sequence ID" value="NZ_CP022187.1"/>
</dbReference>
<dbReference type="GO" id="GO:0009279">
    <property type="term" value="C:cell outer membrane"/>
    <property type="evidence" value="ECO:0007669"/>
    <property type="project" value="UniProtKB-SubCell"/>
</dbReference>
<dbReference type="InterPro" id="IPR036942">
    <property type="entry name" value="Beta-barrel_TonB_sf"/>
</dbReference>
<dbReference type="Gene3D" id="2.40.170.20">
    <property type="entry name" value="TonB-dependent receptor, beta-barrel domain"/>
    <property type="match status" value="1"/>
</dbReference>
<protein>
    <recommendedName>
        <fullName evidence="17">TonB-dependent receptor</fullName>
    </recommendedName>
</protein>
<gene>
    <name evidence="15" type="ORF">CEW83_16180</name>
</gene>